<evidence type="ECO:0000313" key="3">
    <source>
        <dbReference type="Proteomes" id="UP001305414"/>
    </source>
</evidence>
<comment type="caution">
    <text evidence="2">The sequence shown here is derived from an EMBL/GenBank/DDBJ whole genome shotgun (WGS) entry which is preliminary data.</text>
</comment>
<sequence>MLGCDCLAWLENAQGCDAATTWLGSSTFESEPFWEHGHRLSLTWRDQPARRSSSIQIGPRGGIDEEE</sequence>
<organism evidence="2 3">
    <name type="scientific">Xylaria bambusicola</name>
    <dbReference type="NCBI Taxonomy" id="326684"/>
    <lineage>
        <taxon>Eukaryota</taxon>
        <taxon>Fungi</taxon>
        <taxon>Dikarya</taxon>
        <taxon>Ascomycota</taxon>
        <taxon>Pezizomycotina</taxon>
        <taxon>Sordariomycetes</taxon>
        <taxon>Xylariomycetidae</taxon>
        <taxon>Xylariales</taxon>
        <taxon>Xylariaceae</taxon>
        <taxon>Xylaria</taxon>
    </lineage>
</organism>
<name>A0AAN7Z2A7_9PEZI</name>
<gene>
    <name evidence="2" type="ORF">RRF57_000205</name>
</gene>
<proteinExistence type="predicted"/>
<reference evidence="2 3" key="1">
    <citation type="submission" date="2023-10" db="EMBL/GenBank/DDBJ databases">
        <title>Draft genome sequence of Xylaria bambusicola isolate GMP-LS, the root and basal stem rot pathogen of sugarcane in Indonesia.</title>
        <authorList>
            <person name="Selvaraj P."/>
            <person name="Muralishankar V."/>
            <person name="Muruganantham S."/>
            <person name="Sp S."/>
            <person name="Haryani S."/>
            <person name="Lau K.J.X."/>
            <person name="Naqvi N.I."/>
        </authorList>
    </citation>
    <scope>NUCLEOTIDE SEQUENCE [LARGE SCALE GENOMIC DNA]</scope>
    <source>
        <strain evidence="2">GMP-LS</strain>
    </source>
</reference>
<keyword evidence="3" id="KW-1185">Reference proteome</keyword>
<evidence type="ECO:0000313" key="2">
    <source>
        <dbReference type="EMBL" id="KAK5624488.1"/>
    </source>
</evidence>
<protein>
    <submittedName>
        <fullName evidence="2">Uncharacterized protein</fullName>
    </submittedName>
</protein>
<dbReference type="AlphaFoldDB" id="A0AAN7Z2A7"/>
<evidence type="ECO:0000256" key="1">
    <source>
        <dbReference type="SAM" id="MobiDB-lite"/>
    </source>
</evidence>
<accession>A0AAN7Z2A7</accession>
<dbReference type="EMBL" id="JAWHQM010000001">
    <property type="protein sequence ID" value="KAK5624488.1"/>
    <property type="molecule type" value="Genomic_DNA"/>
</dbReference>
<feature type="region of interest" description="Disordered" evidence="1">
    <location>
        <begin position="47"/>
        <end position="67"/>
    </location>
</feature>
<dbReference type="Proteomes" id="UP001305414">
    <property type="component" value="Unassembled WGS sequence"/>
</dbReference>